<dbReference type="InterPro" id="IPR019039">
    <property type="entry name" value="T4-Rnl1-like_N"/>
</dbReference>
<proteinExistence type="predicted"/>
<reference evidence="2 3" key="1">
    <citation type="submission" date="2019-03" db="EMBL/GenBank/DDBJ databases">
        <authorList>
            <person name="Che Y."/>
            <person name="Zhou L."/>
        </authorList>
    </citation>
    <scope>NUCLEOTIDE SEQUENCE [LARGE SCALE GENOMIC DNA]</scope>
    <source>
        <strain evidence="2 3">AIFJ1607</strain>
    </source>
</reference>
<dbReference type="Gene3D" id="3.40.50.300">
    <property type="entry name" value="P-loop containing nucleotide triphosphate hydrolases"/>
    <property type="match status" value="1"/>
</dbReference>
<dbReference type="Pfam" id="PF09511">
    <property type="entry name" value="RNA_lig_T4_1"/>
    <property type="match status" value="1"/>
</dbReference>
<name>A0A4P7CMV1_9PAST</name>
<dbReference type="GO" id="GO:0016874">
    <property type="term" value="F:ligase activity"/>
    <property type="evidence" value="ECO:0007669"/>
    <property type="project" value="UniProtKB-KW"/>
</dbReference>
<protein>
    <submittedName>
        <fullName evidence="2">2'-5' RNA ligase</fullName>
    </submittedName>
</protein>
<dbReference type="EMBL" id="CP038145">
    <property type="protein sequence ID" value="QBQ64491.1"/>
    <property type="molecule type" value="Genomic_DNA"/>
</dbReference>
<evidence type="ECO:0000313" key="3">
    <source>
        <dbReference type="Proteomes" id="UP000294444"/>
    </source>
</evidence>
<dbReference type="SUPFAM" id="SSF52540">
    <property type="entry name" value="P-loop containing nucleoside triphosphate hydrolases"/>
    <property type="match status" value="1"/>
</dbReference>
<gene>
    <name evidence="2" type="ORF">EXH44_09780</name>
</gene>
<dbReference type="Proteomes" id="UP000294444">
    <property type="component" value="Chromosome"/>
</dbReference>
<sequence>MQKLIIIRGHSGSGKSTFAQQKISEFKAEYPDAYVYHIENDKYLIKDGQYYWTPFHFKQAKQQAEQELKEAFQFAKNHQDVDVLIVISNVGAKANVIRGFINKAQKQDMQSEVYRMQNFFPNVHNVDKIQVYSMFIEICQRPIAEEILVPAVQSMTEEDKGVIDKMRAFSAKNLPKNEQYNSYVTLDYLQFMRSKKTFTAKVSRLYPELTVLKYSRETFYNNQWDLALLEMRGLVMDAYGHLIVRPFKKCFNYSERKERNSKFPLRLGDDAQVKAVVKVNGFLGCCTYVELPADHPSYQAEFDRKVIFSTTGSLDSDFAKLVEKHCAKHELLFKAYPNKTFLFEVCDESDPHIIKETLGETLIGCVDVKTGEQYSEQWLDEIALQYQLKRPLTLPTMTFAELKAELSKVKHEGFMVFSSEDELLFKLKSPYYLISKLLGRSSEENLAGRLDKRKVSEEYFPLIEHIQENKTMFNALDEQQKIQYVQDFLAHI</sequence>
<dbReference type="InterPro" id="IPR027417">
    <property type="entry name" value="P-loop_NTPase"/>
</dbReference>
<dbReference type="KEGG" id="aio:EXH44_09780"/>
<keyword evidence="2" id="KW-0436">Ligase</keyword>
<keyword evidence="3" id="KW-1185">Reference proteome</keyword>
<evidence type="ECO:0000259" key="1">
    <source>
        <dbReference type="Pfam" id="PF09511"/>
    </source>
</evidence>
<dbReference type="AlphaFoldDB" id="A0A4P7CMV1"/>
<feature type="domain" description="T4 RNA ligase 1-like N-terminal" evidence="1">
    <location>
        <begin position="230"/>
        <end position="432"/>
    </location>
</feature>
<evidence type="ECO:0000313" key="2">
    <source>
        <dbReference type="EMBL" id="QBQ64491.1"/>
    </source>
</evidence>
<organism evidence="2 3">
    <name type="scientific">Actinobacillus indolicus</name>
    <dbReference type="NCBI Taxonomy" id="51049"/>
    <lineage>
        <taxon>Bacteria</taxon>
        <taxon>Pseudomonadati</taxon>
        <taxon>Pseudomonadota</taxon>
        <taxon>Gammaproteobacteria</taxon>
        <taxon>Pasteurellales</taxon>
        <taxon>Pasteurellaceae</taxon>
        <taxon>Actinobacillus</taxon>
    </lineage>
</organism>
<dbReference type="RefSeq" id="WP_162857321.1">
    <property type="nucleotide sequence ID" value="NZ_CP038145.1"/>
</dbReference>
<accession>A0A4P7CMV1</accession>